<dbReference type="RefSeq" id="WP_283346755.1">
    <property type="nucleotide sequence ID" value="NZ_JASHIF010000031.1"/>
</dbReference>
<protein>
    <submittedName>
        <fullName evidence="9">TonB-dependent receptor</fullName>
    </submittedName>
</protein>
<dbReference type="InterPro" id="IPR037066">
    <property type="entry name" value="Plug_dom_sf"/>
</dbReference>
<evidence type="ECO:0000256" key="1">
    <source>
        <dbReference type="ARBA" id="ARBA00004571"/>
    </source>
</evidence>
<dbReference type="Pfam" id="PF13715">
    <property type="entry name" value="CarbopepD_reg_2"/>
    <property type="match status" value="1"/>
</dbReference>
<dbReference type="EMBL" id="JASHIF010000031">
    <property type="protein sequence ID" value="MDI9862512.1"/>
    <property type="molecule type" value="Genomic_DNA"/>
</dbReference>
<keyword evidence="9" id="KW-0675">Receptor</keyword>
<gene>
    <name evidence="9" type="ORF">QM524_25025</name>
</gene>
<dbReference type="InterPro" id="IPR023996">
    <property type="entry name" value="TonB-dep_OMP_SusC/RagA"/>
</dbReference>
<dbReference type="Gene3D" id="2.170.130.10">
    <property type="entry name" value="TonB-dependent receptor, plug domain"/>
    <property type="match status" value="1"/>
</dbReference>
<keyword evidence="3 7" id="KW-1134">Transmembrane beta strand</keyword>
<evidence type="ECO:0000256" key="5">
    <source>
        <dbReference type="ARBA" id="ARBA00023136"/>
    </source>
</evidence>
<accession>A0ABT6YGG3</accession>
<evidence type="ECO:0000256" key="2">
    <source>
        <dbReference type="ARBA" id="ARBA00022448"/>
    </source>
</evidence>
<dbReference type="NCBIfam" id="TIGR04057">
    <property type="entry name" value="SusC_RagA_signa"/>
    <property type="match status" value="1"/>
</dbReference>
<keyword evidence="10" id="KW-1185">Reference proteome</keyword>
<dbReference type="InterPro" id="IPR008969">
    <property type="entry name" value="CarboxyPept-like_regulatory"/>
</dbReference>
<keyword evidence="6 7" id="KW-0998">Cell outer membrane</keyword>
<dbReference type="Gene3D" id="2.60.40.1120">
    <property type="entry name" value="Carboxypeptidase-like, regulatory domain"/>
    <property type="match status" value="1"/>
</dbReference>
<proteinExistence type="inferred from homology"/>
<evidence type="ECO:0000313" key="9">
    <source>
        <dbReference type="EMBL" id="MDI9862512.1"/>
    </source>
</evidence>
<organism evidence="9 10">
    <name type="scientific">Flectobacillus roseus</name>
    <dbReference type="NCBI Taxonomy" id="502259"/>
    <lineage>
        <taxon>Bacteria</taxon>
        <taxon>Pseudomonadati</taxon>
        <taxon>Bacteroidota</taxon>
        <taxon>Cytophagia</taxon>
        <taxon>Cytophagales</taxon>
        <taxon>Flectobacillaceae</taxon>
        <taxon>Flectobacillus</taxon>
    </lineage>
</organism>
<dbReference type="Gene3D" id="2.40.170.20">
    <property type="entry name" value="TonB-dependent receptor, beta-barrel domain"/>
    <property type="match status" value="1"/>
</dbReference>
<keyword evidence="5 7" id="KW-0472">Membrane</keyword>
<evidence type="ECO:0000256" key="4">
    <source>
        <dbReference type="ARBA" id="ARBA00022692"/>
    </source>
</evidence>
<keyword evidence="4 7" id="KW-0812">Transmembrane</keyword>
<evidence type="ECO:0000256" key="6">
    <source>
        <dbReference type="ARBA" id="ARBA00023237"/>
    </source>
</evidence>
<evidence type="ECO:0000313" key="10">
    <source>
        <dbReference type="Proteomes" id="UP001236507"/>
    </source>
</evidence>
<evidence type="ECO:0000256" key="7">
    <source>
        <dbReference type="PROSITE-ProRule" id="PRU01360"/>
    </source>
</evidence>
<dbReference type="InterPro" id="IPR023997">
    <property type="entry name" value="TonB-dep_OMP_SusC/RagA_CS"/>
</dbReference>
<keyword evidence="2 7" id="KW-0813">Transport</keyword>
<dbReference type="Pfam" id="PF07715">
    <property type="entry name" value="Plug"/>
    <property type="match status" value="1"/>
</dbReference>
<comment type="caution">
    <text evidence="9">The sequence shown here is derived from an EMBL/GenBank/DDBJ whole genome shotgun (WGS) entry which is preliminary data.</text>
</comment>
<dbReference type="SUPFAM" id="SSF49464">
    <property type="entry name" value="Carboxypeptidase regulatory domain-like"/>
    <property type="match status" value="1"/>
</dbReference>
<reference evidence="9 10" key="1">
    <citation type="submission" date="2023-05" db="EMBL/GenBank/DDBJ databases">
        <title>Novel species of genus Flectobacillus isolated from stream in China.</title>
        <authorList>
            <person name="Lu H."/>
        </authorList>
    </citation>
    <scope>NUCLEOTIDE SEQUENCE [LARGE SCALE GENOMIC DNA]</scope>
    <source>
        <strain evidence="9 10">KCTC 42575</strain>
    </source>
</reference>
<dbReference type="NCBIfam" id="TIGR04056">
    <property type="entry name" value="OMP_RagA_SusC"/>
    <property type="match status" value="1"/>
</dbReference>
<dbReference type="InterPro" id="IPR036942">
    <property type="entry name" value="Beta-barrel_TonB_sf"/>
</dbReference>
<dbReference type="Proteomes" id="UP001236507">
    <property type="component" value="Unassembled WGS sequence"/>
</dbReference>
<comment type="similarity">
    <text evidence="7">Belongs to the TonB-dependent receptor family.</text>
</comment>
<name>A0ABT6YGG3_9BACT</name>
<evidence type="ECO:0000256" key="3">
    <source>
        <dbReference type="ARBA" id="ARBA00022452"/>
    </source>
</evidence>
<dbReference type="PROSITE" id="PS52016">
    <property type="entry name" value="TONB_DEPENDENT_REC_3"/>
    <property type="match status" value="1"/>
</dbReference>
<dbReference type="InterPro" id="IPR039426">
    <property type="entry name" value="TonB-dep_rcpt-like"/>
</dbReference>
<evidence type="ECO:0000259" key="8">
    <source>
        <dbReference type="Pfam" id="PF07715"/>
    </source>
</evidence>
<comment type="subcellular location">
    <subcellularLocation>
        <location evidence="1 7">Cell outer membrane</location>
        <topology evidence="1 7">Multi-pass membrane protein</topology>
    </subcellularLocation>
</comment>
<feature type="domain" description="TonB-dependent receptor plug" evidence="8">
    <location>
        <begin position="140"/>
        <end position="247"/>
    </location>
</feature>
<sequence>MLKKLLNVGVLVALAGSYTQVEGKGNLVLAKEASLLHSVRVTNKSSLALPVTGKVTGSDGEILPGASIKIKGTNQGTTTGVDGSFKLNVPDGNAVLVISSTGYETKEVAVGNQTVINVVLQTDTKALEEVVVIGYGERKKSDVTGAVVSVSAKDLTQRPVANALQGMQGKAAGVDITSNERPGQVGNITIRGVRSLTASNSPLYVVDNIPLTSGGIDNINPNDIESVDILKDASATAIYGSRGANGVVIITTKRGKNGKYTLSLNSNFTSETLQNSSPLMDAAQYIDYRRWSYYYLNQNLYPRGDKPTQANDFLIFKGSGDLASWNNILKGWEGGTWDGSKVQNTDWIGMVTRPSLTGQHTISVSGGTDKMKSYASFGFIDNQGTVKGQSYKRYSAKLSVDVKTSAWFSMGGVLNAAYSINEYGQSGAGKNTNVGASGLYESARNLFSYAVPYDATGTRVLYPGGDDAFKTVVNEENYSQDQRTNLRIFGSLYSEVNFAGFSKALEGLKFRMNFGPDVSINRNGVFLDANSVIRTGSSYASLTKDQALSYTLDNMLTYNKTIDKHQLSVMALTTQTEWTYDKNNMAADNVPMTSQKWNALNIPLSAWGSSLSQRQLRSYLGRINYDYNNKFLITVSGRYDGASQLAEGNKWAFFPSTALGWRLTNEPFLANQRWIDDLKVRAGVGVTGNSAIDPYATQGGLSQIYYPYGGTLATGQVNNSTLANQDLTWEKTTQINYGVDFSFFKRKVTGTLDYYTSRTTDLLMLKTIPSVTGFVNTYANIGETSSQGIDLTVTTVNLNRGGFEWSTTFNGSWQDNKIVSLANGKVDDINNKWFIGQSQGVIYDYQSAGLWKEADAAEMAKFNANGQSFTIGSVRPVDQNGDYKIDATNDRKVLGSTIPRFIVGMTNTFDYKGFSLSVMLYGRLNYLYNTGGEALTGRSNQRDVSYYTPNNTNADYQHPYYTAAAGDPYYNALGYKDGSFIKIRNVSLGYNLPDKFSQSLGLSHARVYFQAQNLGMVYNNIKWIDMDLQSSAWNRGFTMGINVDF</sequence>
<dbReference type="SUPFAM" id="SSF56935">
    <property type="entry name" value="Porins"/>
    <property type="match status" value="1"/>
</dbReference>
<dbReference type="InterPro" id="IPR012910">
    <property type="entry name" value="Plug_dom"/>
</dbReference>